<organism evidence="1 2">
    <name type="scientific">Favolaschia claudopus</name>
    <dbReference type="NCBI Taxonomy" id="2862362"/>
    <lineage>
        <taxon>Eukaryota</taxon>
        <taxon>Fungi</taxon>
        <taxon>Dikarya</taxon>
        <taxon>Basidiomycota</taxon>
        <taxon>Agaricomycotina</taxon>
        <taxon>Agaricomycetes</taxon>
        <taxon>Agaricomycetidae</taxon>
        <taxon>Agaricales</taxon>
        <taxon>Marasmiineae</taxon>
        <taxon>Mycenaceae</taxon>
        <taxon>Favolaschia</taxon>
    </lineage>
</organism>
<evidence type="ECO:0000313" key="2">
    <source>
        <dbReference type="Proteomes" id="UP001362999"/>
    </source>
</evidence>
<feature type="non-terminal residue" evidence="1">
    <location>
        <position position="1"/>
    </location>
</feature>
<sequence length="53" mass="6234">IRAFKCAYVEYQSLEPEDWRGARDILRCNPLFQKSPRYVNMTEPVLETDIAPC</sequence>
<comment type="caution">
    <text evidence="1">The sequence shown here is derived from an EMBL/GenBank/DDBJ whole genome shotgun (WGS) entry which is preliminary data.</text>
</comment>
<keyword evidence="2" id="KW-1185">Reference proteome</keyword>
<dbReference type="Proteomes" id="UP001362999">
    <property type="component" value="Unassembled WGS sequence"/>
</dbReference>
<dbReference type="AlphaFoldDB" id="A0AAV9Z8N6"/>
<reference evidence="1 2" key="1">
    <citation type="journal article" date="2024" name="J Genomics">
        <title>Draft genome sequencing and assembly of Favolaschia claudopus CIRM-BRFM 2984 isolated from oak limbs.</title>
        <authorList>
            <person name="Navarro D."/>
            <person name="Drula E."/>
            <person name="Chaduli D."/>
            <person name="Cazenave R."/>
            <person name="Ahrendt S."/>
            <person name="Wang J."/>
            <person name="Lipzen A."/>
            <person name="Daum C."/>
            <person name="Barry K."/>
            <person name="Grigoriev I.V."/>
            <person name="Favel A."/>
            <person name="Rosso M.N."/>
            <person name="Martin F."/>
        </authorList>
    </citation>
    <scope>NUCLEOTIDE SEQUENCE [LARGE SCALE GENOMIC DNA]</scope>
    <source>
        <strain evidence="1 2">CIRM-BRFM 2984</strain>
    </source>
</reference>
<proteinExistence type="predicted"/>
<protein>
    <submittedName>
        <fullName evidence="1">Uncharacterized protein</fullName>
    </submittedName>
</protein>
<name>A0AAV9Z8N6_9AGAR</name>
<accession>A0AAV9Z8N6</accession>
<evidence type="ECO:0000313" key="1">
    <source>
        <dbReference type="EMBL" id="KAK6974660.1"/>
    </source>
</evidence>
<dbReference type="EMBL" id="JAWWNJ010000181">
    <property type="protein sequence ID" value="KAK6974660.1"/>
    <property type="molecule type" value="Genomic_DNA"/>
</dbReference>
<gene>
    <name evidence="1" type="ORF">R3P38DRAFT_2583700</name>
</gene>